<dbReference type="PANTHER" id="PTHR42743">
    <property type="entry name" value="AMINO-ACID AMINOTRANSFERASE"/>
    <property type="match status" value="1"/>
</dbReference>
<comment type="catalytic activity">
    <reaction evidence="10">
        <text>L-leucine + 2-oxoglutarate = 4-methyl-2-oxopentanoate + L-glutamate</text>
        <dbReference type="Rhea" id="RHEA:18321"/>
        <dbReference type="ChEBI" id="CHEBI:16810"/>
        <dbReference type="ChEBI" id="CHEBI:17865"/>
        <dbReference type="ChEBI" id="CHEBI:29985"/>
        <dbReference type="ChEBI" id="CHEBI:57427"/>
        <dbReference type="EC" id="2.6.1.42"/>
    </reaction>
</comment>
<dbReference type="SUPFAM" id="SSF56752">
    <property type="entry name" value="D-aminoacid aminotransferase-like PLP-dependent enzymes"/>
    <property type="match status" value="1"/>
</dbReference>
<evidence type="ECO:0000256" key="7">
    <source>
        <dbReference type="ARBA" id="ARBA00022898"/>
    </source>
</evidence>
<comment type="catalytic activity">
    <reaction evidence="8">
        <text>L-valine + 2-oxoglutarate = 3-methyl-2-oxobutanoate + L-glutamate</text>
        <dbReference type="Rhea" id="RHEA:24813"/>
        <dbReference type="ChEBI" id="CHEBI:11851"/>
        <dbReference type="ChEBI" id="CHEBI:16810"/>
        <dbReference type="ChEBI" id="CHEBI:29985"/>
        <dbReference type="ChEBI" id="CHEBI:57762"/>
        <dbReference type="EC" id="2.6.1.42"/>
    </reaction>
</comment>
<comment type="cofactor">
    <cofactor evidence="1">
        <name>pyridoxal 5'-phosphate</name>
        <dbReference type="ChEBI" id="CHEBI:597326"/>
    </cofactor>
</comment>
<dbReference type="InterPro" id="IPR036038">
    <property type="entry name" value="Aminotransferase-like"/>
</dbReference>
<dbReference type="PANTHER" id="PTHR42743:SF11">
    <property type="entry name" value="AMINODEOXYCHORISMATE LYASE"/>
    <property type="match status" value="1"/>
</dbReference>
<accession>A0A8J7UTC4</accession>
<gene>
    <name evidence="11" type="ORF">NATSA_00820</name>
</gene>
<comment type="pathway">
    <text evidence="2">Amino-acid biosynthesis; L-isoleucine biosynthesis; L-isoleucine from 2-oxobutanoate: step 4/4.</text>
</comment>
<evidence type="ECO:0000256" key="5">
    <source>
        <dbReference type="ARBA" id="ARBA00009320"/>
    </source>
</evidence>
<dbReference type="GO" id="GO:0008652">
    <property type="term" value="P:amino acid biosynthetic process"/>
    <property type="evidence" value="ECO:0007669"/>
    <property type="project" value="UniProtKB-ARBA"/>
</dbReference>
<dbReference type="CDD" id="cd00449">
    <property type="entry name" value="PLPDE_IV"/>
    <property type="match status" value="1"/>
</dbReference>
<reference evidence="11" key="1">
    <citation type="submission" date="2021-02" db="EMBL/GenBank/DDBJ databases">
        <title>Natronogracilivirga saccharolytica gen. nov. sp. nov. a new anaerobic, haloalkiliphilic carbohydrate-fermenting bacterium from soda lake and proposing of Cyclonatronumiaceae fam. nov. in the phylum Balneolaeota.</title>
        <authorList>
            <person name="Zhilina T.N."/>
            <person name="Sorokin D.Y."/>
            <person name="Zavarzina D.G."/>
            <person name="Toshchakov S.V."/>
            <person name="Kublanov I.V."/>
        </authorList>
    </citation>
    <scope>NUCLEOTIDE SEQUENCE</scope>
    <source>
        <strain evidence="11">Z-1702</strain>
    </source>
</reference>
<comment type="similarity">
    <text evidence="5">Belongs to the class-IV pyridoxal-phosphate-dependent aminotransferase family.</text>
</comment>
<evidence type="ECO:0000256" key="1">
    <source>
        <dbReference type="ARBA" id="ARBA00001933"/>
    </source>
</evidence>
<dbReference type="InterPro" id="IPR050571">
    <property type="entry name" value="Class-IV_PLP-Dep_Aminotrnsfr"/>
</dbReference>
<dbReference type="GO" id="GO:0046394">
    <property type="term" value="P:carboxylic acid biosynthetic process"/>
    <property type="evidence" value="ECO:0007669"/>
    <property type="project" value="UniProtKB-ARBA"/>
</dbReference>
<dbReference type="InterPro" id="IPR043131">
    <property type="entry name" value="BCAT-like_N"/>
</dbReference>
<dbReference type="Proteomes" id="UP000673975">
    <property type="component" value="Unassembled WGS sequence"/>
</dbReference>
<dbReference type="RefSeq" id="WP_210509462.1">
    <property type="nucleotide sequence ID" value="NZ_JAFIDN010000001.1"/>
</dbReference>
<evidence type="ECO:0000256" key="8">
    <source>
        <dbReference type="ARBA" id="ARBA00048212"/>
    </source>
</evidence>
<keyword evidence="12" id="KW-1185">Reference proteome</keyword>
<name>A0A8J7UTC4_9BACT</name>
<comment type="catalytic activity">
    <reaction evidence="9">
        <text>L-isoleucine + 2-oxoglutarate = (S)-3-methyl-2-oxopentanoate + L-glutamate</text>
        <dbReference type="Rhea" id="RHEA:24801"/>
        <dbReference type="ChEBI" id="CHEBI:16810"/>
        <dbReference type="ChEBI" id="CHEBI:29985"/>
        <dbReference type="ChEBI" id="CHEBI:35146"/>
        <dbReference type="ChEBI" id="CHEBI:58045"/>
        <dbReference type="EC" id="2.6.1.42"/>
    </reaction>
</comment>
<evidence type="ECO:0000256" key="6">
    <source>
        <dbReference type="ARBA" id="ARBA00013053"/>
    </source>
</evidence>
<protein>
    <recommendedName>
        <fullName evidence="6">branched-chain-amino-acid transaminase</fullName>
        <ecNumber evidence="6">2.6.1.42</ecNumber>
    </recommendedName>
</protein>
<dbReference type="GO" id="GO:0004084">
    <property type="term" value="F:branched-chain-amino-acid transaminase activity"/>
    <property type="evidence" value="ECO:0007669"/>
    <property type="project" value="UniProtKB-EC"/>
</dbReference>
<comment type="pathway">
    <text evidence="3">Amino-acid biosynthesis; L-valine biosynthesis; L-valine from pyruvate: step 4/4.</text>
</comment>
<evidence type="ECO:0000256" key="2">
    <source>
        <dbReference type="ARBA" id="ARBA00004824"/>
    </source>
</evidence>
<organism evidence="11 12">
    <name type="scientific">Natronogracilivirga saccharolytica</name>
    <dbReference type="NCBI Taxonomy" id="2812953"/>
    <lineage>
        <taxon>Bacteria</taxon>
        <taxon>Pseudomonadati</taxon>
        <taxon>Balneolota</taxon>
        <taxon>Balneolia</taxon>
        <taxon>Balneolales</taxon>
        <taxon>Cyclonatronaceae</taxon>
        <taxon>Natronogracilivirga</taxon>
    </lineage>
</organism>
<dbReference type="FunFam" id="3.20.10.10:FF:000002">
    <property type="entry name" value="D-alanine aminotransferase"/>
    <property type="match status" value="1"/>
</dbReference>
<proteinExistence type="inferred from homology"/>
<dbReference type="InterPro" id="IPR043132">
    <property type="entry name" value="BCAT-like_C"/>
</dbReference>
<evidence type="ECO:0000256" key="9">
    <source>
        <dbReference type="ARBA" id="ARBA00048798"/>
    </source>
</evidence>
<sequence length="301" mass="33372">MSWNTASEKLPVVLFNDAFLPAEQASLSPEIRLARYGEGCFDTMRYYAGGFFRPEDHLTRLRKGLEHLGLEPSGYLADTDSFLGMLTGFLKANDALGQHVRIRVQVWADDITAGYRPGNRTAKIHVSGSRIITTTTGEKPAGVNLITSTVPRIPHAALPADVKWSNGINYILAARQAQSHNADDALMMTTTGWVSETTIANIFWIKDDFVFTPSVSCDLFPGIARNTIIEVLDEMDINTNQGAYSADFLKTADAVWICNSVRGIGLAGRIDNKEFPLQYSFFDRIQNRFASHINDNLQYVG</sequence>
<comment type="pathway">
    <text evidence="4">Amino-acid biosynthesis; L-leucine biosynthesis; L-leucine from 3-methyl-2-oxobutanoate: step 4/4.</text>
</comment>
<keyword evidence="11" id="KW-0032">Aminotransferase</keyword>
<dbReference type="InterPro" id="IPR001544">
    <property type="entry name" value="Aminotrans_IV"/>
</dbReference>
<dbReference type="Gene3D" id="3.20.10.10">
    <property type="entry name" value="D-amino Acid Aminotransferase, subunit A, domain 2"/>
    <property type="match status" value="1"/>
</dbReference>
<keyword evidence="11" id="KW-0808">Transferase</keyword>
<evidence type="ECO:0000256" key="4">
    <source>
        <dbReference type="ARBA" id="ARBA00005072"/>
    </source>
</evidence>
<comment type="caution">
    <text evidence="11">The sequence shown here is derived from an EMBL/GenBank/DDBJ whole genome shotgun (WGS) entry which is preliminary data.</text>
</comment>
<evidence type="ECO:0000313" key="12">
    <source>
        <dbReference type="Proteomes" id="UP000673975"/>
    </source>
</evidence>
<dbReference type="EC" id="2.6.1.42" evidence="6"/>
<evidence type="ECO:0000313" key="11">
    <source>
        <dbReference type="EMBL" id="MBP3191195.1"/>
    </source>
</evidence>
<evidence type="ECO:0000256" key="10">
    <source>
        <dbReference type="ARBA" id="ARBA00049229"/>
    </source>
</evidence>
<dbReference type="EMBL" id="JAFIDN010000001">
    <property type="protein sequence ID" value="MBP3191195.1"/>
    <property type="molecule type" value="Genomic_DNA"/>
</dbReference>
<evidence type="ECO:0000256" key="3">
    <source>
        <dbReference type="ARBA" id="ARBA00004931"/>
    </source>
</evidence>
<keyword evidence="7" id="KW-0663">Pyridoxal phosphate</keyword>
<dbReference type="Gene3D" id="3.30.470.10">
    <property type="match status" value="1"/>
</dbReference>
<dbReference type="AlphaFoldDB" id="A0A8J7UTC4"/>
<dbReference type="Pfam" id="PF01063">
    <property type="entry name" value="Aminotran_4"/>
    <property type="match status" value="1"/>
</dbReference>